<accession>A0A0H4Y159</accession>
<dbReference type="GeneID" id="25392185"/>
<dbReference type="Proteomes" id="UP000105007">
    <property type="component" value="Segment"/>
</dbReference>
<keyword evidence="2" id="KW-1185">Reference proteome</keyword>
<dbReference type="RefSeq" id="YP_009162390.1">
    <property type="nucleotide sequence ID" value="NC_027707.1"/>
</dbReference>
<name>A0A0H4Y159_9POXV</name>
<organism evidence="1 2">
    <name type="scientific">Salmon gill poxvirus</name>
    <dbReference type="NCBI Taxonomy" id="1680908"/>
    <lineage>
        <taxon>Viruses</taxon>
        <taxon>Varidnaviria</taxon>
        <taxon>Bamfordvirae</taxon>
        <taxon>Nucleocytoviricota</taxon>
        <taxon>Pokkesviricetes</taxon>
        <taxon>Chitovirales</taxon>
        <taxon>Poxviridae</taxon>
        <taxon>Chordopoxvirinae</taxon>
        <taxon>Salmonpoxvirus</taxon>
        <taxon>Salmonpoxvirus gillpox</taxon>
        <taxon>Salmon gillpox virus</taxon>
    </lineage>
</organism>
<proteinExistence type="predicted"/>
<reference evidence="1 2" key="1">
    <citation type="journal article" date="2015" name="J. Virol.">
        <title>Salmon gill poxvirus, the deepest representative of the Chordopoxvirinae.</title>
        <authorList>
            <person name="Gjessing M.C."/>
            <person name="Yutin N."/>
            <person name="Tengs T."/>
            <person name="Senkevich T."/>
            <person name="Koonin E.V."/>
            <person name="Ronning H.P."/>
            <person name="Alarson M."/>
            <person name="Ylving S."/>
            <person name="Lie K.-I."/>
            <person name="Saure B."/>
            <person name="Tran L."/>
            <person name="Moss B."/>
            <person name="Dale O.B."/>
        </authorList>
    </citation>
    <scope>NUCLEOTIDE SEQUENCE [LARGE SCALE GENOMIC DNA]</scope>
    <source>
        <strain evidence="1">2012-04-F277-L3G</strain>
    </source>
</reference>
<evidence type="ECO:0000313" key="2">
    <source>
        <dbReference type="Proteomes" id="UP000105007"/>
    </source>
</evidence>
<gene>
    <name evidence="1" type="ORF">SGPV018</name>
</gene>
<dbReference type="EMBL" id="KT159937">
    <property type="protein sequence ID" value="AKR04142.1"/>
    <property type="molecule type" value="Genomic_DNA"/>
</dbReference>
<protein>
    <submittedName>
        <fullName evidence="1">Uncharacterized protein</fullName>
    </submittedName>
</protein>
<evidence type="ECO:0000313" key="1">
    <source>
        <dbReference type="EMBL" id="AKR04142.1"/>
    </source>
</evidence>
<sequence length="159" mass="18475">MNPSPHMTCEIIIDDGTNFQVSLTNPEAGEKVLVDDLTADIYRIRRSDEDNQVLTRLIYDFERSSYLFSDRSGKPIMEILTAPLSFRVHMAKHQVKQRRTRGDRQRRLELWLAFVATGKKIEDIEHFEQIGDTVDGDEFDGSRPHPLCICNWCMNNLFD</sequence>
<dbReference type="KEGG" id="vg:25392185"/>